<dbReference type="AlphaFoldDB" id="A0A2P7AQG8"/>
<dbReference type="OrthoDB" id="9779418at2"/>
<protein>
    <recommendedName>
        <fullName evidence="3">Alkaline phosphatase family protein</fullName>
    </recommendedName>
</protein>
<dbReference type="InterPro" id="IPR017850">
    <property type="entry name" value="Alkaline_phosphatase_core_sf"/>
</dbReference>
<evidence type="ECO:0008006" key="3">
    <source>
        <dbReference type="Google" id="ProtNLM"/>
    </source>
</evidence>
<accession>A0A2P7AQG8</accession>
<dbReference type="InterPro" id="IPR002591">
    <property type="entry name" value="Phosphodiest/P_Trfase"/>
</dbReference>
<sequence>MSASLNPGQDAKFLIVSFDGLRSDIVNEERTPNLLRLAGAGVRFSNHRTVFPSESMVAYASLVTGAPPADHGIVANNFADPGVMPGRRINTGSVEDIDYADRAYGGKLFTTPTLGDILRRANRRLAVISGNSPGCTRLVDLSGVADGGFSFCYPHLNYSYPRQLAEEIAASPGLPEAEAQAGPSSRYLTDVFLRHVWPSQRPDLTVLIFNEPDTSFHGCGLGSPESIAVIKDADTQLGRILDFWQTEPGLQLIVMSDHGHIAQVKRVSVRDALEAADLPVSSHPTSSGAIGLLPGHVGKIYVPDRCAKTLDRIVEVLSAEPWCGMLIAKDELSVPGAIRMSDAFVNHPRAPDLYYTLRGNDSDNRFGIRGVCFADDDAFFDGAGYHGGLHIDEMSCLAVAAGSLFKRGHQSSIFSGITDIAPTILSVFGVAPPPSMKGRVLREAFADSHPSEHAIIFDELSATRGKYRQTLRRVQVDGVHYLDHGLIE</sequence>
<dbReference type="Pfam" id="PF01663">
    <property type="entry name" value="Phosphodiest"/>
    <property type="match status" value="1"/>
</dbReference>
<gene>
    <name evidence="1" type="ORF">CU103_29170</name>
</gene>
<keyword evidence="2" id="KW-1185">Reference proteome</keyword>
<dbReference type="RefSeq" id="WP_106667540.1">
    <property type="nucleotide sequence ID" value="NZ_PGGM01000021.1"/>
</dbReference>
<dbReference type="PANTHER" id="PTHR10151">
    <property type="entry name" value="ECTONUCLEOTIDE PYROPHOSPHATASE/PHOSPHODIESTERASE"/>
    <property type="match status" value="1"/>
</dbReference>
<dbReference type="SUPFAM" id="SSF53649">
    <property type="entry name" value="Alkaline phosphatase-like"/>
    <property type="match status" value="1"/>
</dbReference>
<dbReference type="Gene3D" id="3.40.720.10">
    <property type="entry name" value="Alkaline Phosphatase, subunit A"/>
    <property type="match status" value="2"/>
</dbReference>
<comment type="caution">
    <text evidence="1">The sequence shown here is derived from an EMBL/GenBank/DDBJ whole genome shotgun (WGS) entry which is preliminary data.</text>
</comment>
<proteinExistence type="predicted"/>
<organism evidence="1 2">
    <name type="scientific">Phyllobacterium sophorae</name>
    <dbReference type="NCBI Taxonomy" id="1520277"/>
    <lineage>
        <taxon>Bacteria</taxon>
        <taxon>Pseudomonadati</taxon>
        <taxon>Pseudomonadota</taxon>
        <taxon>Alphaproteobacteria</taxon>
        <taxon>Hyphomicrobiales</taxon>
        <taxon>Phyllobacteriaceae</taxon>
        <taxon>Phyllobacterium</taxon>
    </lineage>
</organism>
<name>A0A2P7AQG8_9HYPH</name>
<evidence type="ECO:0000313" key="2">
    <source>
        <dbReference type="Proteomes" id="UP000241764"/>
    </source>
</evidence>
<dbReference type="EMBL" id="PGGM01000021">
    <property type="protein sequence ID" value="PSH56479.1"/>
    <property type="molecule type" value="Genomic_DNA"/>
</dbReference>
<reference evidence="2" key="1">
    <citation type="submission" date="2017-11" db="EMBL/GenBank/DDBJ databases">
        <authorList>
            <person name="Kuznetsova I."/>
            <person name="Sazanova A."/>
            <person name="Chirak E."/>
            <person name="Safronova V."/>
            <person name="Willems A."/>
        </authorList>
    </citation>
    <scope>NUCLEOTIDE SEQUENCE [LARGE SCALE GENOMIC DNA]</scope>
    <source>
        <strain evidence="2">CCBAU 03422</strain>
    </source>
</reference>
<dbReference type="PANTHER" id="PTHR10151:SF120">
    <property type="entry name" value="BIS(5'-ADENOSYL)-TRIPHOSPHATASE"/>
    <property type="match status" value="1"/>
</dbReference>
<dbReference type="Proteomes" id="UP000241764">
    <property type="component" value="Unassembled WGS sequence"/>
</dbReference>
<evidence type="ECO:0000313" key="1">
    <source>
        <dbReference type="EMBL" id="PSH56479.1"/>
    </source>
</evidence>
<dbReference type="GO" id="GO:0016787">
    <property type="term" value="F:hydrolase activity"/>
    <property type="evidence" value="ECO:0007669"/>
    <property type="project" value="UniProtKB-ARBA"/>
</dbReference>